<organism evidence="2">
    <name type="scientific">Brachypodium distachyon</name>
    <name type="common">Purple false brome</name>
    <name type="synonym">Trachynia distachya</name>
    <dbReference type="NCBI Taxonomy" id="15368"/>
    <lineage>
        <taxon>Eukaryota</taxon>
        <taxon>Viridiplantae</taxon>
        <taxon>Streptophyta</taxon>
        <taxon>Embryophyta</taxon>
        <taxon>Tracheophyta</taxon>
        <taxon>Spermatophyta</taxon>
        <taxon>Magnoliopsida</taxon>
        <taxon>Liliopsida</taxon>
        <taxon>Poales</taxon>
        <taxon>Poaceae</taxon>
        <taxon>BOP clade</taxon>
        <taxon>Pooideae</taxon>
        <taxon>Stipodae</taxon>
        <taxon>Brachypodieae</taxon>
        <taxon>Brachypodium</taxon>
    </lineage>
</organism>
<evidence type="ECO:0000313" key="4">
    <source>
        <dbReference type="Proteomes" id="UP000008810"/>
    </source>
</evidence>
<dbReference type="InParanoid" id="A0A2K2DL27"/>
<accession>A0A2K2DL27</accession>
<evidence type="ECO:0000313" key="2">
    <source>
        <dbReference type="EMBL" id="PNT74990.1"/>
    </source>
</evidence>
<dbReference type="Gramene" id="PNT74990">
    <property type="protein sequence ID" value="PNT74990"/>
    <property type="gene ID" value="BRADI_1g25918v3"/>
</dbReference>
<evidence type="ECO:0000313" key="3">
    <source>
        <dbReference type="EnsemblPlants" id="PNT74990"/>
    </source>
</evidence>
<dbReference type="Proteomes" id="UP000008810">
    <property type="component" value="Chromosome 1"/>
</dbReference>
<name>A0A2K2DL27_BRADI</name>
<reference evidence="2" key="2">
    <citation type="submission" date="2017-06" db="EMBL/GenBank/DDBJ databases">
        <title>WGS assembly of Brachypodium distachyon.</title>
        <authorList>
            <consortium name="The International Brachypodium Initiative"/>
            <person name="Lucas S."/>
            <person name="Harmon-Smith M."/>
            <person name="Lail K."/>
            <person name="Tice H."/>
            <person name="Grimwood J."/>
            <person name="Bruce D."/>
            <person name="Barry K."/>
            <person name="Shu S."/>
            <person name="Lindquist E."/>
            <person name="Wang M."/>
            <person name="Pitluck S."/>
            <person name="Vogel J.P."/>
            <person name="Garvin D.F."/>
            <person name="Mockler T.C."/>
            <person name="Schmutz J."/>
            <person name="Rokhsar D."/>
            <person name="Bevan M.W."/>
        </authorList>
    </citation>
    <scope>NUCLEOTIDE SEQUENCE</scope>
    <source>
        <strain evidence="2">Bd21</strain>
    </source>
</reference>
<dbReference type="AlphaFoldDB" id="A0A2K2DL27"/>
<evidence type="ECO:0000256" key="1">
    <source>
        <dbReference type="SAM" id="MobiDB-lite"/>
    </source>
</evidence>
<proteinExistence type="predicted"/>
<dbReference type="EnsemblPlants" id="PNT74990">
    <property type="protein sequence ID" value="PNT74990"/>
    <property type="gene ID" value="BRADI_1g25918v3"/>
</dbReference>
<reference evidence="3" key="3">
    <citation type="submission" date="2018-08" db="UniProtKB">
        <authorList>
            <consortium name="EnsemblPlants"/>
        </authorList>
    </citation>
    <scope>IDENTIFICATION</scope>
    <source>
        <strain evidence="3">cv. Bd21</strain>
    </source>
</reference>
<gene>
    <name evidence="2" type="ORF">BRADI_1g25918v3</name>
</gene>
<reference evidence="2 3" key="1">
    <citation type="journal article" date="2010" name="Nature">
        <title>Genome sequencing and analysis of the model grass Brachypodium distachyon.</title>
        <authorList>
            <consortium name="International Brachypodium Initiative"/>
        </authorList>
    </citation>
    <scope>NUCLEOTIDE SEQUENCE [LARGE SCALE GENOMIC DNA]</scope>
    <source>
        <strain evidence="2 3">Bd21</strain>
    </source>
</reference>
<keyword evidence="4" id="KW-1185">Reference proteome</keyword>
<dbReference type="EMBL" id="CM000880">
    <property type="protein sequence ID" value="PNT74990.1"/>
    <property type="molecule type" value="Genomic_DNA"/>
</dbReference>
<sequence>MRLLDRVVVAGKLHALSSPIHSLVSIPSSLHNNKKRRPIPLVAQIQLPISLPRWSSPSSSAEMDLAAPTRNPGGAAAPRRLAGWSQWLSAAELASGHDGGSVAGAAALELNSFGGDILSNLPGFVAGTAALEVPKSAPSSPAADSTVILNWTE</sequence>
<feature type="region of interest" description="Disordered" evidence="1">
    <location>
        <begin position="54"/>
        <end position="78"/>
    </location>
</feature>
<protein>
    <submittedName>
        <fullName evidence="2 3">Uncharacterized protein</fullName>
    </submittedName>
</protein>